<evidence type="ECO:0000256" key="2">
    <source>
        <dbReference type="ARBA" id="ARBA00023224"/>
    </source>
</evidence>
<dbReference type="Pfam" id="PF00015">
    <property type="entry name" value="MCPsignal"/>
    <property type="match status" value="1"/>
</dbReference>
<dbReference type="EMBL" id="QFXC01000003">
    <property type="protein sequence ID" value="RDH85698.1"/>
    <property type="molecule type" value="Genomic_DNA"/>
</dbReference>
<feature type="transmembrane region" description="Helical" evidence="5">
    <location>
        <begin position="21"/>
        <end position="41"/>
    </location>
</feature>
<gene>
    <name evidence="7" type="ORF">DIZ80_01875</name>
</gene>
<proteinExistence type="predicted"/>
<dbReference type="PANTHER" id="PTHR32089:SF112">
    <property type="entry name" value="LYSOZYME-LIKE PROTEIN-RELATED"/>
    <property type="match status" value="1"/>
</dbReference>
<dbReference type="PANTHER" id="PTHR32089">
    <property type="entry name" value="METHYL-ACCEPTING CHEMOTAXIS PROTEIN MCPB"/>
    <property type="match status" value="1"/>
</dbReference>
<keyword evidence="8" id="KW-1185">Reference proteome</keyword>
<feature type="coiled-coil region" evidence="4">
    <location>
        <begin position="288"/>
        <end position="322"/>
    </location>
</feature>
<keyword evidence="4" id="KW-0175">Coiled coil</keyword>
<dbReference type="SMART" id="SM00283">
    <property type="entry name" value="MA"/>
    <property type="match status" value="1"/>
</dbReference>
<dbReference type="GO" id="GO:0007165">
    <property type="term" value="P:signal transduction"/>
    <property type="evidence" value="ECO:0007669"/>
    <property type="project" value="UniProtKB-KW"/>
</dbReference>
<dbReference type="Proteomes" id="UP000254266">
    <property type="component" value="Unassembled WGS sequence"/>
</dbReference>
<reference evidence="7 8" key="1">
    <citation type="journal article" date="2018" name="ISME J.">
        <title>Endosymbiont genomes yield clues of tubeworm success.</title>
        <authorList>
            <person name="Li Y."/>
            <person name="Liles M.R."/>
            <person name="Halanych K.M."/>
        </authorList>
    </citation>
    <scope>NUCLEOTIDE SEQUENCE [LARGE SCALE GENOMIC DNA]</scope>
    <source>
        <strain evidence="7">A1464</strain>
    </source>
</reference>
<comment type="caution">
    <text evidence="7">The sequence shown here is derived from an EMBL/GenBank/DDBJ whole genome shotgun (WGS) entry which is preliminary data.</text>
</comment>
<dbReference type="PROSITE" id="PS50111">
    <property type="entry name" value="CHEMOTAXIS_TRANSDUC_2"/>
    <property type="match status" value="1"/>
</dbReference>
<keyword evidence="5" id="KW-0812">Transmembrane</keyword>
<evidence type="ECO:0000256" key="1">
    <source>
        <dbReference type="ARBA" id="ARBA00004370"/>
    </source>
</evidence>
<keyword evidence="2 3" id="KW-0807">Transducer</keyword>
<dbReference type="AlphaFoldDB" id="A0A370DLD3"/>
<evidence type="ECO:0000256" key="5">
    <source>
        <dbReference type="SAM" id="Phobius"/>
    </source>
</evidence>
<evidence type="ECO:0000256" key="3">
    <source>
        <dbReference type="PROSITE-ProRule" id="PRU00284"/>
    </source>
</evidence>
<name>A0A370DLD3_9GAMM</name>
<comment type="subcellular location">
    <subcellularLocation>
        <location evidence="1">Membrane</location>
    </subcellularLocation>
</comment>
<keyword evidence="5" id="KW-0472">Membrane</keyword>
<dbReference type="InterPro" id="IPR004089">
    <property type="entry name" value="MCPsignal_dom"/>
</dbReference>
<evidence type="ECO:0000313" key="7">
    <source>
        <dbReference type="EMBL" id="RDH85698.1"/>
    </source>
</evidence>
<dbReference type="Gene3D" id="1.10.287.950">
    <property type="entry name" value="Methyl-accepting chemotaxis protein"/>
    <property type="match status" value="1"/>
</dbReference>
<sequence>MNILTEIIKNSQAMLGKNMRYVFLSWSLGVVLMIATAYMVVSGSDAKTVLIILSSAVISWITGNYILLSKTVAYKNNEEHETQVEQQLVSEYETIMDDSDREQSIQFEQMEDELSRVKSIQGDAISGMITSFQGLESQSHVQLDVVTRLISLLTEDSDSDSKSFREEASEMIAMFSSSIQEMSNGSMHMVEAMNTMAVNINEIEKLLSEIDGISSQTNLLALNASIEAARAGDAGRGFAVVADEVRGLSQRSSQFSGEVRKNYMEIEKTMNEAKDIVGALAAGDLTLVMKSRNRMDEMMEELEQTNEQISNELQNVSSISSEISSDVELALQSMQFEDMTNQLIEHMKKRVETLRGFSNASSSLRHDFNIVKSSDIAMHLDEHLSKLRLTMANAHELSEQTIKNPVHQESMDDGEIDFF</sequence>
<organism evidence="7 8">
    <name type="scientific">endosymbiont of Galathealinum brachiosum</name>
    <dbReference type="NCBI Taxonomy" id="2200906"/>
    <lineage>
        <taxon>Bacteria</taxon>
        <taxon>Pseudomonadati</taxon>
        <taxon>Pseudomonadota</taxon>
        <taxon>Gammaproteobacteria</taxon>
        <taxon>sulfur-oxidizing symbionts</taxon>
    </lineage>
</organism>
<evidence type="ECO:0000256" key="4">
    <source>
        <dbReference type="SAM" id="Coils"/>
    </source>
</evidence>
<feature type="domain" description="Methyl-accepting transducer" evidence="6">
    <location>
        <begin position="166"/>
        <end position="338"/>
    </location>
</feature>
<dbReference type="SUPFAM" id="SSF58104">
    <property type="entry name" value="Methyl-accepting chemotaxis protein (MCP) signaling domain"/>
    <property type="match status" value="1"/>
</dbReference>
<dbReference type="GO" id="GO:0006935">
    <property type="term" value="P:chemotaxis"/>
    <property type="evidence" value="ECO:0007669"/>
    <property type="project" value="UniProtKB-ARBA"/>
</dbReference>
<evidence type="ECO:0000313" key="8">
    <source>
        <dbReference type="Proteomes" id="UP000254266"/>
    </source>
</evidence>
<accession>A0A370DLD3</accession>
<evidence type="ECO:0000259" key="6">
    <source>
        <dbReference type="PROSITE" id="PS50111"/>
    </source>
</evidence>
<feature type="transmembrane region" description="Helical" evidence="5">
    <location>
        <begin position="47"/>
        <end position="68"/>
    </location>
</feature>
<dbReference type="GO" id="GO:0016020">
    <property type="term" value="C:membrane"/>
    <property type="evidence" value="ECO:0007669"/>
    <property type="project" value="UniProtKB-SubCell"/>
</dbReference>
<keyword evidence="5" id="KW-1133">Transmembrane helix</keyword>
<protein>
    <recommendedName>
        <fullName evidence="6">Methyl-accepting transducer domain-containing protein</fullName>
    </recommendedName>
</protein>